<feature type="transmembrane region" description="Helical" evidence="1">
    <location>
        <begin position="372"/>
        <end position="399"/>
    </location>
</feature>
<keyword evidence="1" id="KW-0812">Transmembrane</keyword>
<sequence length="438" mass="47405">MSTIRLHSHIATFLVAVCLLCGLTPSAKAHFTLGNNVRIVHVTPDSDGSGLRIFMRIPGPLAYGETLAQRTDPTDMLKAPFLKHQLIAAVPYYRLDKAAIEADKDGFARFLAQGYAFKANGHTTKAVPVRMGYHTQDLHPDFDTASTAQDALDDFEISNVANSTGTIFISEALFDLELHLPDAQIGETLSINSTMPKVQIPPGVTLENLIIDHRTTPVKSLQIAGQMQEEIVLDGSPLTALGNFIWQGIWHILIGLDHVLFVVCFALAAGISRSILWSVTGFTLGHSITLYLGSIGFVPHGNWFIPAVETAIALSILYAAFLVVLRQKKQAPTGLVFNLNLFAMTAIIGLIHGYGFSFVLGDLLGGDASQMILALIGFNIGVELGQLGIVLLVFAALWVSWQVHASLPKGLAYASALIAAGMSLLWCWDRLQLLSQLV</sequence>
<dbReference type="InterPro" id="IPR032809">
    <property type="entry name" value="Put_HupE_UreJ"/>
</dbReference>
<evidence type="ECO:0000256" key="1">
    <source>
        <dbReference type="SAM" id="Phobius"/>
    </source>
</evidence>
<feature type="transmembrane region" description="Helical" evidence="1">
    <location>
        <begin position="248"/>
        <end position="268"/>
    </location>
</feature>
<keyword evidence="2" id="KW-0732">Signal</keyword>
<dbReference type="AlphaFoldDB" id="A0A2N5XQ55"/>
<accession>A0A2N5XQ55</accession>
<feature type="transmembrane region" description="Helical" evidence="1">
    <location>
        <begin position="303"/>
        <end position="325"/>
    </location>
</feature>
<gene>
    <name evidence="3" type="ORF">C0081_13820</name>
</gene>
<comment type="caution">
    <text evidence="3">The sequence shown here is derived from an EMBL/GenBank/DDBJ whole genome shotgun (WGS) entry which is preliminary data.</text>
</comment>
<keyword evidence="4" id="KW-1185">Reference proteome</keyword>
<feature type="transmembrane region" description="Helical" evidence="1">
    <location>
        <begin position="411"/>
        <end position="428"/>
    </location>
</feature>
<evidence type="ECO:0008006" key="5">
    <source>
        <dbReference type="Google" id="ProtNLM"/>
    </source>
</evidence>
<evidence type="ECO:0000256" key="2">
    <source>
        <dbReference type="SAM" id="SignalP"/>
    </source>
</evidence>
<dbReference type="Proteomes" id="UP000234881">
    <property type="component" value="Unassembled WGS sequence"/>
</dbReference>
<reference evidence="3 4" key="1">
    <citation type="submission" date="2018-01" db="EMBL/GenBank/DDBJ databases">
        <title>The draft genome sequence of Cohaesibacter sp. H1304.</title>
        <authorList>
            <person name="Wang N.-N."/>
            <person name="Du Z.-J."/>
        </authorList>
    </citation>
    <scope>NUCLEOTIDE SEQUENCE [LARGE SCALE GENOMIC DNA]</scope>
    <source>
        <strain evidence="3 4">H1304</strain>
    </source>
</reference>
<proteinExistence type="predicted"/>
<protein>
    <recommendedName>
        <fullName evidence="5">HupE/UreJ family protein</fullName>
    </recommendedName>
</protein>
<dbReference type="OrthoDB" id="9808870at2"/>
<evidence type="ECO:0000313" key="3">
    <source>
        <dbReference type="EMBL" id="PLW76623.1"/>
    </source>
</evidence>
<evidence type="ECO:0000313" key="4">
    <source>
        <dbReference type="Proteomes" id="UP000234881"/>
    </source>
</evidence>
<dbReference type="RefSeq" id="WP_101534434.1">
    <property type="nucleotide sequence ID" value="NZ_PKUQ01000024.1"/>
</dbReference>
<keyword evidence="1" id="KW-0472">Membrane</keyword>
<feature type="transmembrane region" description="Helical" evidence="1">
    <location>
        <begin position="337"/>
        <end position="360"/>
    </location>
</feature>
<keyword evidence="1" id="KW-1133">Transmembrane helix</keyword>
<feature type="signal peptide" evidence="2">
    <location>
        <begin position="1"/>
        <end position="29"/>
    </location>
</feature>
<feature type="chain" id="PRO_5014969814" description="HupE/UreJ family protein" evidence="2">
    <location>
        <begin position="30"/>
        <end position="438"/>
    </location>
</feature>
<organism evidence="3 4">
    <name type="scientific">Cohaesibacter celericrescens</name>
    <dbReference type="NCBI Taxonomy" id="2067669"/>
    <lineage>
        <taxon>Bacteria</taxon>
        <taxon>Pseudomonadati</taxon>
        <taxon>Pseudomonadota</taxon>
        <taxon>Alphaproteobacteria</taxon>
        <taxon>Hyphomicrobiales</taxon>
        <taxon>Cohaesibacteraceae</taxon>
    </lineage>
</organism>
<feature type="transmembrane region" description="Helical" evidence="1">
    <location>
        <begin position="275"/>
        <end position="297"/>
    </location>
</feature>
<dbReference type="Pfam" id="PF13795">
    <property type="entry name" value="HupE_UreJ_2"/>
    <property type="match status" value="1"/>
</dbReference>
<name>A0A2N5XQ55_9HYPH</name>
<dbReference type="EMBL" id="PKUQ01000024">
    <property type="protein sequence ID" value="PLW76623.1"/>
    <property type="molecule type" value="Genomic_DNA"/>
</dbReference>